<dbReference type="EMBL" id="JAAZNL010000020">
    <property type="protein sequence ID" value="NMB69980.1"/>
    <property type="molecule type" value="Genomic_DNA"/>
</dbReference>
<accession>A0A7X9DK53</accession>
<dbReference type="PANTHER" id="PTHR31157:SF1">
    <property type="entry name" value="SCP DOMAIN-CONTAINING PROTEIN"/>
    <property type="match status" value="1"/>
</dbReference>
<protein>
    <submittedName>
        <fullName evidence="3">CAP domain-containing protein</fullName>
    </submittedName>
</protein>
<evidence type="ECO:0000259" key="2">
    <source>
        <dbReference type="Pfam" id="PF00188"/>
    </source>
</evidence>
<evidence type="ECO:0000313" key="4">
    <source>
        <dbReference type="Proteomes" id="UP000526033"/>
    </source>
</evidence>
<dbReference type="PANTHER" id="PTHR31157">
    <property type="entry name" value="SCP DOMAIN-CONTAINING PROTEIN"/>
    <property type="match status" value="1"/>
</dbReference>
<dbReference type="Gene3D" id="3.40.33.10">
    <property type="entry name" value="CAP"/>
    <property type="match status" value="1"/>
</dbReference>
<evidence type="ECO:0000313" key="3">
    <source>
        <dbReference type="EMBL" id="NMB69980.1"/>
    </source>
</evidence>
<keyword evidence="1" id="KW-1133">Transmembrane helix</keyword>
<gene>
    <name evidence="3" type="ORF">GYA27_02155</name>
</gene>
<dbReference type="Pfam" id="PF00188">
    <property type="entry name" value="CAP"/>
    <property type="match status" value="1"/>
</dbReference>
<feature type="transmembrane region" description="Helical" evidence="1">
    <location>
        <begin position="305"/>
        <end position="327"/>
    </location>
</feature>
<reference evidence="3 4" key="1">
    <citation type="journal article" date="2020" name="Biotechnol. Biofuels">
        <title>New insights from the biogas microbiome by comprehensive genome-resolved metagenomics of nearly 1600 species originating from multiple anaerobic digesters.</title>
        <authorList>
            <person name="Campanaro S."/>
            <person name="Treu L."/>
            <person name="Rodriguez-R L.M."/>
            <person name="Kovalovszki A."/>
            <person name="Ziels R.M."/>
            <person name="Maus I."/>
            <person name="Zhu X."/>
            <person name="Kougias P.G."/>
            <person name="Basile A."/>
            <person name="Luo G."/>
            <person name="Schluter A."/>
            <person name="Konstantinidis K.T."/>
            <person name="Angelidaki I."/>
        </authorList>
    </citation>
    <scope>NUCLEOTIDE SEQUENCE [LARGE SCALE GENOMIC DNA]</scope>
    <source>
        <strain evidence="3">AS27yjCOA_165</strain>
    </source>
</reference>
<dbReference type="InterPro" id="IPR014044">
    <property type="entry name" value="CAP_dom"/>
</dbReference>
<dbReference type="AlphaFoldDB" id="A0A7X9DK53"/>
<evidence type="ECO:0000256" key="1">
    <source>
        <dbReference type="SAM" id="Phobius"/>
    </source>
</evidence>
<name>A0A7X9DK53_UNCKA</name>
<dbReference type="Proteomes" id="UP000526033">
    <property type="component" value="Unassembled WGS sequence"/>
</dbReference>
<feature type="transmembrane region" description="Helical" evidence="1">
    <location>
        <begin position="272"/>
        <end position="293"/>
    </location>
</feature>
<dbReference type="InterPro" id="IPR035940">
    <property type="entry name" value="CAP_sf"/>
</dbReference>
<dbReference type="SUPFAM" id="SSF55797">
    <property type="entry name" value="PR-1-like"/>
    <property type="match status" value="1"/>
</dbReference>
<comment type="caution">
    <text evidence="3">The sequence shown here is derived from an EMBL/GenBank/DDBJ whole genome shotgun (WGS) entry which is preliminary data.</text>
</comment>
<keyword evidence="1" id="KW-0812">Transmembrane</keyword>
<sequence length="328" mass="36721">MSKDLSKRDDLVVDWRRDYHAVEKYRFIHRFLPSAEENKRSVLLSTKSLIVYCALVLIITGLFRVIPLIFPNVLGFATNINVSDLLTETNKKRSEFGLSSLKYSNTLSEAAKKKAEHMFQNNYWAHVAPDGTEPWDFILGENYDYIYAGENLAKNFNTSGDVVDAWYNSPSHKENLLNKNYTEMGFAIVDGKLNGYETTLVVQMFGKPRLPVQVAEVSEDKPAVEMNPVPAEETPEVVPVPADSNVEPAAKPVYQEPGAVKPLMDVRMASRWLTLIMGGFVAFLLGLDVWYSSKKGIIKLGGHTIVHLSFLILALVGIWIVLVPGSIL</sequence>
<feature type="domain" description="SCP" evidence="2">
    <location>
        <begin position="87"/>
        <end position="204"/>
    </location>
</feature>
<keyword evidence="1" id="KW-0472">Membrane</keyword>
<feature type="transmembrane region" description="Helical" evidence="1">
    <location>
        <begin position="49"/>
        <end position="70"/>
    </location>
</feature>
<proteinExistence type="predicted"/>
<dbReference type="CDD" id="cd05379">
    <property type="entry name" value="CAP_bacterial"/>
    <property type="match status" value="1"/>
</dbReference>
<organism evidence="3 4">
    <name type="scientific">candidate division WWE3 bacterium</name>
    <dbReference type="NCBI Taxonomy" id="2053526"/>
    <lineage>
        <taxon>Bacteria</taxon>
        <taxon>Katanobacteria</taxon>
    </lineage>
</organism>